<protein>
    <submittedName>
        <fullName evidence="1">Uncharacterized protein</fullName>
    </submittedName>
</protein>
<dbReference type="EMBL" id="VSRR010002173">
    <property type="protein sequence ID" value="MPC29998.1"/>
    <property type="molecule type" value="Genomic_DNA"/>
</dbReference>
<name>A0A5B7E8B4_PORTR</name>
<organism evidence="1 2">
    <name type="scientific">Portunus trituberculatus</name>
    <name type="common">Swimming crab</name>
    <name type="synonym">Neptunus trituberculatus</name>
    <dbReference type="NCBI Taxonomy" id="210409"/>
    <lineage>
        <taxon>Eukaryota</taxon>
        <taxon>Metazoa</taxon>
        <taxon>Ecdysozoa</taxon>
        <taxon>Arthropoda</taxon>
        <taxon>Crustacea</taxon>
        <taxon>Multicrustacea</taxon>
        <taxon>Malacostraca</taxon>
        <taxon>Eumalacostraca</taxon>
        <taxon>Eucarida</taxon>
        <taxon>Decapoda</taxon>
        <taxon>Pleocyemata</taxon>
        <taxon>Brachyura</taxon>
        <taxon>Eubrachyura</taxon>
        <taxon>Portunoidea</taxon>
        <taxon>Portunidae</taxon>
        <taxon>Portuninae</taxon>
        <taxon>Portunus</taxon>
    </lineage>
</organism>
<sequence>MRLISDAFTALECNDKHYMAAEVMNANKCAYIYVPPSPQRARVSRVYLFTKQGTQGESEAPDVTVEM</sequence>
<proteinExistence type="predicted"/>
<keyword evidence="2" id="KW-1185">Reference proteome</keyword>
<comment type="caution">
    <text evidence="1">The sequence shown here is derived from an EMBL/GenBank/DDBJ whole genome shotgun (WGS) entry which is preliminary data.</text>
</comment>
<evidence type="ECO:0000313" key="1">
    <source>
        <dbReference type="EMBL" id="MPC29998.1"/>
    </source>
</evidence>
<dbReference type="AlphaFoldDB" id="A0A5B7E8B4"/>
<reference evidence="1 2" key="1">
    <citation type="submission" date="2019-05" db="EMBL/GenBank/DDBJ databases">
        <title>Another draft genome of Portunus trituberculatus and its Hox gene families provides insights of decapod evolution.</title>
        <authorList>
            <person name="Jeong J.-H."/>
            <person name="Song I."/>
            <person name="Kim S."/>
            <person name="Choi T."/>
            <person name="Kim D."/>
            <person name="Ryu S."/>
            <person name="Kim W."/>
        </authorList>
    </citation>
    <scope>NUCLEOTIDE SEQUENCE [LARGE SCALE GENOMIC DNA]</scope>
    <source>
        <tissue evidence="1">Muscle</tissue>
    </source>
</reference>
<gene>
    <name evidence="1" type="ORF">E2C01_023252</name>
</gene>
<accession>A0A5B7E8B4</accession>
<dbReference type="Proteomes" id="UP000324222">
    <property type="component" value="Unassembled WGS sequence"/>
</dbReference>
<evidence type="ECO:0000313" key="2">
    <source>
        <dbReference type="Proteomes" id="UP000324222"/>
    </source>
</evidence>